<gene>
    <name evidence="11 12" type="primary">cobT</name>
    <name evidence="12" type="ORF">FOJ82_02620</name>
</gene>
<dbReference type="EC" id="2.4.2.21" evidence="4 11"/>
<dbReference type="GO" id="GO:0009236">
    <property type="term" value="P:cobalamin biosynthetic process"/>
    <property type="evidence" value="ECO:0007669"/>
    <property type="project" value="UniProtKB-UniRule"/>
</dbReference>
<dbReference type="SUPFAM" id="SSF52540">
    <property type="entry name" value="P-loop containing nucleoside triphosphate hydrolases"/>
    <property type="match status" value="1"/>
</dbReference>
<name>A0A553K503_9ACTN</name>
<evidence type="ECO:0000256" key="11">
    <source>
        <dbReference type="HAMAP-Rule" id="MF_00230"/>
    </source>
</evidence>
<accession>A0A553K503</accession>
<dbReference type="FunFam" id="3.40.50.10210:FF:000001">
    <property type="entry name" value="Nicotinate-nucleotide--dimethylbenzimidazole phosphoribosyltransferase"/>
    <property type="match status" value="1"/>
</dbReference>
<comment type="caution">
    <text evidence="12">The sequence shown here is derived from an EMBL/GenBank/DDBJ whole genome shotgun (WGS) entry which is preliminary data.</text>
</comment>
<dbReference type="Proteomes" id="UP000317638">
    <property type="component" value="Unassembled WGS sequence"/>
</dbReference>
<dbReference type="GO" id="GO:0043752">
    <property type="term" value="F:adenosylcobinamide kinase activity"/>
    <property type="evidence" value="ECO:0007669"/>
    <property type="project" value="InterPro"/>
</dbReference>
<evidence type="ECO:0000256" key="9">
    <source>
        <dbReference type="ARBA" id="ARBA00030686"/>
    </source>
</evidence>
<dbReference type="GO" id="GO:0000166">
    <property type="term" value="F:nucleotide binding"/>
    <property type="evidence" value="ECO:0007669"/>
    <property type="project" value="InterPro"/>
</dbReference>
<evidence type="ECO:0000313" key="12">
    <source>
        <dbReference type="EMBL" id="TRY19793.1"/>
    </source>
</evidence>
<dbReference type="CDD" id="cd00544">
    <property type="entry name" value="CobU"/>
    <property type="match status" value="1"/>
</dbReference>
<proteinExistence type="inferred from homology"/>
<dbReference type="SUPFAM" id="SSF52733">
    <property type="entry name" value="Nicotinate mononucleotide:5,6-dimethylbenzimidazole phosphoribosyltransferase (CobT)"/>
    <property type="match status" value="1"/>
</dbReference>
<dbReference type="HAMAP" id="MF_00230">
    <property type="entry name" value="CobT"/>
    <property type="match status" value="1"/>
</dbReference>
<comment type="similarity">
    <text evidence="3 11">Belongs to the CobT family.</text>
</comment>
<dbReference type="InterPro" id="IPR023195">
    <property type="entry name" value="Nict_dMeBzImd_PRibTrfase_N"/>
</dbReference>
<dbReference type="Pfam" id="PF02283">
    <property type="entry name" value="CobU"/>
    <property type="match status" value="1"/>
</dbReference>
<dbReference type="Pfam" id="PF02277">
    <property type="entry name" value="DBI_PRT"/>
    <property type="match status" value="1"/>
</dbReference>
<comment type="catalytic activity">
    <reaction evidence="10 11">
        <text>5,6-dimethylbenzimidazole + nicotinate beta-D-ribonucleotide = alpha-ribazole 5'-phosphate + nicotinate + H(+)</text>
        <dbReference type="Rhea" id="RHEA:11196"/>
        <dbReference type="ChEBI" id="CHEBI:15378"/>
        <dbReference type="ChEBI" id="CHEBI:15890"/>
        <dbReference type="ChEBI" id="CHEBI:32544"/>
        <dbReference type="ChEBI" id="CHEBI:57502"/>
        <dbReference type="ChEBI" id="CHEBI:57918"/>
        <dbReference type="EC" id="2.4.2.21"/>
    </reaction>
</comment>
<comment type="pathway">
    <text evidence="2 11">Nucleoside biosynthesis; alpha-ribazole biosynthesis; alpha-ribazole from 5,6-dimethylbenzimidazole: step 1/2.</text>
</comment>
<dbReference type="PANTHER" id="PTHR43463">
    <property type="entry name" value="NICOTINATE-NUCLEOTIDE--DIMETHYLBENZIMIDAZOLE PHOSPHORIBOSYLTRANSFERASE"/>
    <property type="match status" value="1"/>
</dbReference>
<dbReference type="InterPro" id="IPR003203">
    <property type="entry name" value="CobU/CobP"/>
</dbReference>
<dbReference type="GO" id="GO:0008939">
    <property type="term" value="F:nicotinate-nucleotide-dimethylbenzimidazole phosphoribosyltransferase activity"/>
    <property type="evidence" value="ECO:0007669"/>
    <property type="project" value="UniProtKB-UniRule"/>
</dbReference>
<dbReference type="InterPro" id="IPR017846">
    <property type="entry name" value="Nict_dMeBzImd_PRibTrfase_bact"/>
</dbReference>
<keyword evidence="7 11" id="KW-0328">Glycosyltransferase</keyword>
<evidence type="ECO:0000256" key="6">
    <source>
        <dbReference type="ARBA" id="ARBA00022573"/>
    </source>
</evidence>
<keyword evidence="8 11" id="KW-0808">Transferase</keyword>
<evidence type="ECO:0000256" key="1">
    <source>
        <dbReference type="ARBA" id="ARBA00002197"/>
    </source>
</evidence>
<dbReference type="InterPro" id="IPR027417">
    <property type="entry name" value="P-loop_NTPase"/>
</dbReference>
<evidence type="ECO:0000256" key="7">
    <source>
        <dbReference type="ARBA" id="ARBA00022676"/>
    </source>
</evidence>
<dbReference type="AlphaFoldDB" id="A0A553K503"/>
<dbReference type="InterPro" id="IPR003200">
    <property type="entry name" value="Nict_dMeBzImd_PRibTrfase"/>
</dbReference>
<dbReference type="CDD" id="cd02439">
    <property type="entry name" value="DMB-PRT_CobT"/>
    <property type="match status" value="1"/>
</dbReference>
<evidence type="ECO:0000256" key="10">
    <source>
        <dbReference type="ARBA" id="ARBA00047340"/>
    </source>
</evidence>
<dbReference type="UniPathway" id="UPA00061">
    <property type="reaction ID" value="UER00516"/>
</dbReference>
<evidence type="ECO:0000256" key="8">
    <source>
        <dbReference type="ARBA" id="ARBA00022679"/>
    </source>
</evidence>
<dbReference type="Gene3D" id="3.40.50.300">
    <property type="entry name" value="P-loop containing nucleotide triphosphate hydrolases"/>
    <property type="match status" value="1"/>
</dbReference>
<dbReference type="EMBL" id="VKKG01000001">
    <property type="protein sequence ID" value="TRY19793.1"/>
    <property type="molecule type" value="Genomic_DNA"/>
</dbReference>
<evidence type="ECO:0000256" key="2">
    <source>
        <dbReference type="ARBA" id="ARBA00005049"/>
    </source>
</evidence>
<evidence type="ECO:0000256" key="3">
    <source>
        <dbReference type="ARBA" id="ARBA00007110"/>
    </source>
</evidence>
<evidence type="ECO:0000256" key="4">
    <source>
        <dbReference type="ARBA" id="ARBA00011991"/>
    </source>
</evidence>
<evidence type="ECO:0000256" key="5">
    <source>
        <dbReference type="ARBA" id="ARBA00015486"/>
    </source>
</evidence>
<keyword evidence="6 11" id="KW-0169">Cobalamin biosynthesis</keyword>
<evidence type="ECO:0000313" key="13">
    <source>
        <dbReference type="Proteomes" id="UP000317638"/>
    </source>
</evidence>
<dbReference type="Gene3D" id="3.40.50.10210">
    <property type="match status" value="1"/>
</dbReference>
<feature type="active site" description="Proton acceptor" evidence="11">
    <location>
        <position position="348"/>
    </location>
</feature>
<reference evidence="12 13" key="1">
    <citation type="submission" date="2019-07" db="EMBL/GenBank/DDBJ databases">
        <authorList>
            <person name="Zhou L.-Y."/>
        </authorList>
    </citation>
    <scope>NUCLEOTIDE SEQUENCE [LARGE SCALE GENOMIC DNA]</scope>
    <source>
        <strain evidence="12 13">YIM 101269</strain>
    </source>
</reference>
<dbReference type="NCBIfam" id="NF004469">
    <property type="entry name" value="PRK05800.1"/>
    <property type="match status" value="1"/>
</dbReference>
<dbReference type="UniPathway" id="UPA00148">
    <property type="reaction ID" value="UER00236"/>
</dbReference>
<dbReference type="NCBIfam" id="NF000996">
    <property type="entry name" value="PRK00105.1"/>
    <property type="match status" value="1"/>
</dbReference>
<comment type="function">
    <text evidence="1 11">Catalyzes the synthesis of alpha-ribazole-5'-phosphate from nicotinate mononucleotide (NAMN) and 5,6-dimethylbenzimidazole (DMB).</text>
</comment>
<protein>
    <recommendedName>
        <fullName evidence="5 11">Nicotinate-nucleotide--dimethylbenzimidazole phosphoribosyltransferase</fullName>
        <shortName evidence="11">NN:DBI PRT</shortName>
        <ecNumber evidence="4 11">2.4.2.21</ecNumber>
    </recommendedName>
    <alternativeName>
        <fullName evidence="9 11">N(1)-alpha-phosphoribosyltransferase</fullName>
    </alternativeName>
</protein>
<dbReference type="Gene3D" id="1.10.1610.10">
    <property type="match status" value="1"/>
</dbReference>
<dbReference type="OrthoDB" id="9773807at2"/>
<dbReference type="NCBIfam" id="TIGR03160">
    <property type="entry name" value="cobT_DBIPRT"/>
    <property type="match status" value="1"/>
</dbReference>
<dbReference type="InterPro" id="IPR036087">
    <property type="entry name" value="Nict_dMeBzImd_PRibTrfase_sf"/>
</dbReference>
<sequence length="568" mass="59086">MRAVSHERCARVTTWAVRRTRRAYGTIALVSLLTSTVESIRPVSAEALAAAEAAQGRLTKPSGSLGLVETVGNRLAAIAGGCPPPVPEPATVGLFAGDHGVVAQGVTPWPQEVTAQMLANIAAGGAAINVLARQIGAEVLLTDVGVATNYAADPRIRNRNVRLGTRDLTVEPALTRDEAQRAMEVGIEAAREAVEAGARCLLTGEMGIGNTTPASALIAVFTGLGAAEVTGRGAGSDDAMLATKTMVIQAALALHRPDPADALGVLAAVGGLEHAALAGFVLGGAAAGVPVVLDGVIACSAACVAVALVPEAAGYLLSGHAGAEPGVRAALAHLGLSPLVDLGLRLGEGTGAALALPTVQAAARILREMATFDDAGIVAGAQEDEPVPARRRGTVLVTGGARSGKSRWAEDRLGSRGPVDYVATSRADVDDPEWRRRLELHRERRPEDWRTVETTDVADVLRSRETAPVLVDCVSVWLTRVLDELGAWDTAEDAWRAPLRHRTDELLTALRETAREVVLVTNEVGSGIVPATASGRLFRDELGRLNAELAAVCDEVWHAVAGITRRIK</sequence>
<dbReference type="PANTHER" id="PTHR43463:SF1">
    <property type="entry name" value="NICOTINATE-NUCLEOTIDE--DIMETHYLBENZIMIDAZOLE PHOSPHORIBOSYLTRANSFERASE"/>
    <property type="match status" value="1"/>
</dbReference>
<organism evidence="12 13">
    <name type="scientific">Tessaracoccus rhinocerotis</name>
    <dbReference type="NCBI Taxonomy" id="1689449"/>
    <lineage>
        <taxon>Bacteria</taxon>
        <taxon>Bacillati</taxon>
        <taxon>Actinomycetota</taxon>
        <taxon>Actinomycetes</taxon>
        <taxon>Propionibacteriales</taxon>
        <taxon>Propionibacteriaceae</taxon>
        <taxon>Tessaracoccus</taxon>
    </lineage>
</organism>
<keyword evidence="13" id="KW-1185">Reference proteome</keyword>